<keyword evidence="3" id="KW-1185">Reference proteome</keyword>
<organism evidence="2 3">
    <name type="scientific">Crepidotus variabilis</name>
    <dbReference type="NCBI Taxonomy" id="179855"/>
    <lineage>
        <taxon>Eukaryota</taxon>
        <taxon>Fungi</taxon>
        <taxon>Dikarya</taxon>
        <taxon>Basidiomycota</taxon>
        <taxon>Agaricomycotina</taxon>
        <taxon>Agaricomycetes</taxon>
        <taxon>Agaricomycetidae</taxon>
        <taxon>Agaricales</taxon>
        <taxon>Agaricineae</taxon>
        <taxon>Crepidotaceae</taxon>
        <taxon>Crepidotus</taxon>
    </lineage>
</organism>
<evidence type="ECO:0008006" key="4">
    <source>
        <dbReference type="Google" id="ProtNLM"/>
    </source>
</evidence>
<proteinExistence type="predicted"/>
<feature type="chain" id="PRO_5040300259" description="Lysine-specific metallo-endopeptidase domain-containing protein" evidence="1">
    <location>
        <begin position="20"/>
        <end position="232"/>
    </location>
</feature>
<evidence type="ECO:0000256" key="1">
    <source>
        <dbReference type="SAM" id="SignalP"/>
    </source>
</evidence>
<dbReference type="GO" id="GO:0008237">
    <property type="term" value="F:metallopeptidase activity"/>
    <property type="evidence" value="ECO:0007669"/>
    <property type="project" value="InterPro"/>
</dbReference>
<sequence>MKLFVALVFCFLALFGVAALPLPAKSSDHVEIRHEKAQTIMHGKEQLKNIKNAAADSHFLNEQSVRVANFPENPENHAILVEVFKNNFMPLIENIRQNLVAIRDGKLLVEKVNAGADCMGKASASVDPSTKLASFGPKFHSKTKTKEERAGIFIHEKSHAFANTKDYFAKSDGRPLGASERKHVANICGYADKDIALLSSYSSVWNADSYKKLAELAVRQYKANHGHPPAKK</sequence>
<dbReference type="InterPro" id="IPR024079">
    <property type="entry name" value="MetalloPept_cat_dom_sf"/>
</dbReference>
<dbReference type="OrthoDB" id="3067737at2759"/>
<gene>
    <name evidence="2" type="ORF">CPB83DRAFT_879079</name>
</gene>
<evidence type="ECO:0000313" key="3">
    <source>
        <dbReference type="Proteomes" id="UP000807306"/>
    </source>
</evidence>
<feature type="signal peptide" evidence="1">
    <location>
        <begin position="1"/>
        <end position="19"/>
    </location>
</feature>
<dbReference type="Gene3D" id="3.40.390.10">
    <property type="entry name" value="Collagenase (Catalytic Domain)"/>
    <property type="match status" value="1"/>
</dbReference>
<protein>
    <recommendedName>
        <fullName evidence="4">Lysine-specific metallo-endopeptidase domain-containing protein</fullName>
    </recommendedName>
</protein>
<evidence type="ECO:0000313" key="2">
    <source>
        <dbReference type="EMBL" id="KAF9534759.1"/>
    </source>
</evidence>
<comment type="caution">
    <text evidence="2">The sequence shown here is derived from an EMBL/GenBank/DDBJ whole genome shotgun (WGS) entry which is preliminary data.</text>
</comment>
<name>A0A9P6EU71_9AGAR</name>
<dbReference type="Proteomes" id="UP000807306">
    <property type="component" value="Unassembled WGS sequence"/>
</dbReference>
<accession>A0A9P6EU71</accession>
<dbReference type="EMBL" id="MU157825">
    <property type="protein sequence ID" value="KAF9534759.1"/>
    <property type="molecule type" value="Genomic_DNA"/>
</dbReference>
<reference evidence="2" key="1">
    <citation type="submission" date="2020-11" db="EMBL/GenBank/DDBJ databases">
        <authorList>
            <consortium name="DOE Joint Genome Institute"/>
            <person name="Ahrendt S."/>
            <person name="Riley R."/>
            <person name="Andreopoulos W."/>
            <person name="Labutti K."/>
            <person name="Pangilinan J."/>
            <person name="Ruiz-Duenas F.J."/>
            <person name="Barrasa J.M."/>
            <person name="Sanchez-Garcia M."/>
            <person name="Camarero S."/>
            <person name="Miyauchi S."/>
            <person name="Serrano A."/>
            <person name="Linde D."/>
            <person name="Babiker R."/>
            <person name="Drula E."/>
            <person name="Ayuso-Fernandez I."/>
            <person name="Pacheco R."/>
            <person name="Padilla G."/>
            <person name="Ferreira P."/>
            <person name="Barriuso J."/>
            <person name="Kellner H."/>
            <person name="Castanera R."/>
            <person name="Alfaro M."/>
            <person name="Ramirez L."/>
            <person name="Pisabarro A.G."/>
            <person name="Kuo A."/>
            <person name="Tritt A."/>
            <person name="Lipzen A."/>
            <person name="He G."/>
            <person name="Yan M."/>
            <person name="Ng V."/>
            <person name="Cullen D."/>
            <person name="Martin F."/>
            <person name="Rosso M.-N."/>
            <person name="Henrissat B."/>
            <person name="Hibbett D."/>
            <person name="Martinez A.T."/>
            <person name="Grigoriev I.V."/>
        </authorList>
    </citation>
    <scope>NUCLEOTIDE SEQUENCE</scope>
    <source>
        <strain evidence="2">CBS 506.95</strain>
    </source>
</reference>
<keyword evidence="1" id="KW-0732">Signal</keyword>
<dbReference type="AlphaFoldDB" id="A0A9P6EU71"/>